<feature type="region of interest" description="Disordered" evidence="2">
    <location>
        <begin position="1"/>
        <end position="24"/>
    </location>
</feature>
<sequence length="456" mass="50210">MVSFTHDGEGTPESHWRTWEHDREPGGDLQVEELFDGRLPSRFILLAAHPDDETLGAGGLLSRLARDGVRCDVVVLSDGEASHPSSPTHSPQQLAELRRTEVTNALQVLAPAARLIFEGLPDGGVTPGDVAAVLARELDDDETARTLVAAPWRHDGHADHDAVGAAAAQFCSDRAITLLEYPVWLWHWGTAEEQADQLADLSLYHLGAEEHARKGSALATHVSQTLPLSDAPGDEVLLTPGVLEHFSRSFEAFFVTGVPSAFERLHRDRPDPWEVAERFYEQRKRALTIAGLPRPRFCRTLEIGSSVGALTRDLAAVSDNLLALDTSETAVRRTNEAVIQHAAAYARLATVPRDWPREDGPFDLIVLSETGYFLSSDQLDEVIRLIRASLDDDGVLVLCHWRHPVEGWELDGDTVHQRVREQSGLTTLSLHTEEDFLLEILVPAPAMSVARREGLV</sequence>
<dbReference type="PANTHER" id="PTHR12993">
    <property type="entry name" value="N-ACETYLGLUCOSAMINYL-PHOSPHATIDYLINOSITOL DE-N-ACETYLASE-RELATED"/>
    <property type="match status" value="1"/>
</dbReference>
<gene>
    <name evidence="3" type="ORF">C4K88_08870</name>
</gene>
<dbReference type="Proteomes" id="UP000239297">
    <property type="component" value="Unassembled WGS sequence"/>
</dbReference>
<dbReference type="InterPro" id="IPR003737">
    <property type="entry name" value="GlcNAc_PI_deacetylase-related"/>
</dbReference>
<dbReference type="Pfam" id="PF02585">
    <property type="entry name" value="PIG-L"/>
    <property type="match status" value="1"/>
</dbReference>
<dbReference type="GO" id="GO:0008757">
    <property type="term" value="F:S-adenosylmethionine-dependent methyltransferase activity"/>
    <property type="evidence" value="ECO:0007669"/>
    <property type="project" value="InterPro"/>
</dbReference>
<organism evidence="3 4">
    <name type="scientific">Arthrobacter pityocampae</name>
    <dbReference type="NCBI Taxonomy" id="547334"/>
    <lineage>
        <taxon>Bacteria</taxon>
        <taxon>Bacillati</taxon>
        <taxon>Actinomycetota</taxon>
        <taxon>Actinomycetes</taxon>
        <taxon>Micrococcales</taxon>
        <taxon>Micrococcaceae</taxon>
        <taxon>Arthrobacter</taxon>
    </lineage>
</organism>
<dbReference type="Gene3D" id="3.40.50.10320">
    <property type="entry name" value="LmbE-like"/>
    <property type="match status" value="1"/>
</dbReference>
<evidence type="ECO:0000313" key="3">
    <source>
        <dbReference type="EMBL" id="PPB49763.1"/>
    </source>
</evidence>
<dbReference type="GO" id="GO:0016811">
    <property type="term" value="F:hydrolase activity, acting on carbon-nitrogen (but not peptide) bonds, in linear amides"/>
    <property type="evidence" value="ECO:0007669"/>
    <property type="project" value="TreeGrafter"/>
</dbReference>
<dbReference type="Gene3D" id="3.40.50.150">
    <property type="entry name" value="Vaccinia Virus protein VP39"/>
    <property type="match status" value="1"/>
</dbReference>
<reference evidence="3 4" key="1">
    <citation type="journal article" date="2014" name="Int. J. Syst. Evol. Microbiol.">
        <title>Arthrobacter pityocampae sp. nov., isolated from Thaumetopoea pityocampa (Lep., Thaumetopoeidae).</title>
        <authorList>
            <person name="Ince I.A."/>
            <person name="Demirbag Z."/>
            <person name="Kati H."/>
        </authorList>
    </citation>
    <scope>NUCLEOTIDE SEQUENCE [LARGE SCALE GENOMIC DNA]</scope>
    <source>
        <strain evidence="3 4">Tp2</strain>
    </source>
</reference>
<dbReference type="GO" id="GO:0009312">
    <property type="term" value="P:oligosaccharide biosynthetic process"/>
    <property type="evidence" value="ECO:0007669"/>
    <property type="project" value="InterPro"/>
</dbReference>
<dbReference type="EMBL" id="PRKW01000003">
    <property type="protein sequence ID" value="PPB49763.1"/>
    <property type="molecule type" value="Genomic_DNA"/>
</dbReference>
<dbReference type="OrthoDB" id="116799at2"/>
<evidence type="ECO:0000256" key="1">
    <source>
        <dbReference type="ARBA" id="ARBA00022833"/>
    </source>
</evidence>
<dbReference type="SUPFAM" id="SSF102588">
    <property type="entry name" value="LmbE-like"/>
    <property type="match status" value="1"/>
</dbReference>
<dbReference type="CDD" id="cd02440">
    <property type="entry name" value="AdoMet_MTases"/>
    <property type="match status" value="1"/>
</dbReference>
<dbReference type="InterPro" id="IPR008715">
    <property type="entry name" value="SAM-MeTfrase_NodS-like"/>
</dbReference>
<dbReference type="AlphaFoldDB" id="A0A2S5IYZ9"/>
<name>A0A2S5IYZ9_9MICC</name>
<dbReference type="PANTHER" id="PTHR12993:SF29">
    <property type="entry name" value="BLR3841 PROTEIN"/>
    <property type="match status" value="1"/>
</dbReference>
<protein>
    <recommendedName>
        <fullName evidence="5">SAM-dependent methyltransferase</fullName>
    </recommendedName>
</protein>
<accession>A0A2S5IYZ9</accession>
<comment type="caution">
    <text evidence="3">The sequence shown here is derived from an EMBL/GenBank/DDBJ whole genome shotgun (WGS) entry which is preliminary data.</text>
</comment>
<dbReference type="InterPro" id="IPR024078">
    <property type="entry name" value="LmbE-like_dom_sf"/>
</dbReference>
<dbReference type="Pfam" id="PF05401">
    <property type="entry name" value="NodS"/>
    <property type="match status" value="1"/>
</dbReference>
<dbReference type="InterPro" id="IPR029063">
    <property type="entry name" value="SAM-dependent_MTases_sf"/>
</dbReference>
<dbReference type="GO" id="GO:0016137">
    <property type="term" value="P:glycoside metabolic process"/>
    <property type="evidence" value="ECO:0007669"/>
    <property type="project" value="UniProtKB-ARBA"/>
</dbReference>
<evidence type="ECO:0000313" key="4">
    <source>
        <dbReference type="Proteomes" id="UP000239297"/>
    </source>
</evidence>
<proteinExistence type="predicted"/>
<keyword evidence="1" id="KW-0862">Zinc</keyword>
<keyword evidence="4" id="KW-1185">Reference proteome</keyword>
<evidence type="ECO:0008006" key="5">
    <source>
        <dbReference type="Google" id="ProtNLM"/>
    </source>
</evidence>
<dbReference type="SUPFAM" id="SSF53335">
    <property type="entry name" value="S-adenosyl-L-methionine-dependent methyltransferases"/>
    <property type="match status" value="1"/>
</dbReference>
<evidence type="ECO:0000256" key="2">
    <source>
        <dbReference type="SAM" id="MobiDB-lite"/>
    </source>
</evidence>